<dbReference type="PANTHER" id="PTHR43033">
    <property type="entry name" value="TRNA(ILE)-LYSIDINE SYNTHASE-RELATED"/>
    <property type="match status" value="1"/>
</dbReference>
<dbReference type="GO" id="GO:0006400">
    <property type="term" value="P:tRNA modification"/>
    <property type="evidence" value="ECO:0007669"/>
    <property type="project" value="UniProtKB-UniRule"/>
</dbReference>
<evidence type="ECO:0000313" key="9">
    <source>
        <dbReference type="Proteomes" id="UP000323824"/>
    </source>
</evidence>
<keyword evidence="3 6" id="KW-0547">Nucleotide-binding</keyword>
<dbReference type="InterPro" id="IPR014729">
    <property type="entry name" value="Rossmann-like_a/b/a_fold"/>
</dbReference>
<accession>A0A5C1QJ74</accession>
<keyword evidence="6" id="KW-0963">Cytoplasm</keyword>
<dbReference type="CDD" id="cd01992">
    <property type="entry name" value="TilS_N"/>
    <property type="match status" value="1"/>
</dbReference>
<evidence type="ECO:0000256" key="6">
    <source>
        <dbReference type="HAMAP-Rule" id="MF_01161"/>
    </source>
</evidence>
<organism evidence="8 9">
    <name type="scientific">Thiospirochaeta perfilievii</name>
    <dbReference type="NCBI Taxonomy" id="252967"/>
    <lineage>
        <taxon>Bacteria</taxon>
        <taxon>Pseudomonadati</taxon>
        <taxon>Spirochaetota</taxon>
        <taxon>Spirochaetia</taxon>
        <taxon>Spirochaetales</taxon>
        <taxon>Spirochaetaceae</taxon>
        <taxon>Thiospirochaeta</taxon>
    </lineage>
</organism>
<dbReference type="GO" id="GO:0032267">
    <property type="term" value="F:tRNA(Ile)-lysidine synthase activity"/>
    <property type="evidence" value="ECO:0007669"/>
    <property type="project" value="UniProtKB-EC"/>
</dbReference>
<dbReference type="KEGG" id="sper:EW093_16515"/>
<dbReference type="InterPro" id="IPR011063">
    <property type="entry name" value="TilS/TtcA_N"/>
</dbReference>
<keyword evidence="4 6" id="KW-0067">ATP-binding</keyword>
<dbReference type="Proteomes" id="UP000323824">
    <property type="component" value="Chromosome"/>
</dbReference>
<reference evidence="8 9" key="1">
    <citation type="submission" date="2019-02" db="EMBL/GenBank/DDBJ databases">
        <authorList>
            <person name="Fomenkov A."/>
            <person name="Dubinina G."/>
            <person name="Grabovich M."/>
            <person name="Vincze T."/>
            <person name="Roberts R.J."/>
        </authorList>
    </citation>
    <scope>NUCLEOTIDE SEQUENCE [LARGE SCALE GENOMIC DNA]</scope>
    <source>
        <strain evidence="8 9">P</strain>
    </source>
</reference>
<keyword evidence="2 6" id="KW-0819">tRNA processing</keyword>
<dbReference type="NCBIfam" id="TIGR02432">
    <property type="entry name" value="lysidine_TilS_N"/>
    <property type="match status" value="1"/>
</dbReference>
<comment type="domain">
    <text evidence="6">The N-terminal region contains the highly conserved SGGXDS motif, predicted to be a P-loop motif involved in ATP binding.</text>
</comment>
<feature type="binding site" evidence="6">
    <location>
        <begin position="28"/>
        <end position="33"/>
    </location>
    <ligand>
        <name>ATP</name>
        <dbReference type="ChEBI" id="CHEBI:30616"/>
    </ligand>
</feature>
<feature type="domain" description="tRNA(Ile)-lysidine/2-thiocytidine synthase N-terminal" evidence="7">
    <location>
        <begin position="23"/>
        <end position="204"/>
    </location>
</feature>
<comment type="catalytic activity">
    <reaction evidence="5 6">
        <text>cytidine(34) in tRNA(Ile2) + L-lysine + ATP = lysidine(34) in tRNA(Ile2) + AMP + diphosphate + H(+)</text>
        <dbReference type="Rhea" id="RHEA:43744"/>
        <dbReference type="Rhea" id="RHEA-COMP:10625"/>
        <dbReference type="Rhea" id="RHEA-COMP:10670"/>
        <dbReference type="ChEBI" id="CHEBI:15378"/>
        <dbReference type="ChEBI" id="CHEBI:30616"/>
        <dbReference type="ChEBI" id="CHEBI:32551"/>
        <dbReference type="ChEBI" id="CHEBI:33019"/>
        <dbReference type="ChEBI" id="CHEBI:82748"/>
        <dbReference type="ChEBI" id="CHEBI:83665"/>
        <dbReference type="ChEBI" id="CHEBI:456215"/>
        <dbReference type="EC" id="6.3.4.19"/>
    </reaction>
</comment>
<keyword evidence="1 6" id="KW-0436">Ligase</keyword>
<gene>
    <name evidence="6 8" type="primary">tilS</name>
    <name evidence="8" type="ORF">EW093_16515</name>
</gene>
<proteinExistence type="inferred from homology"/>
<dbReference type="Pfam" id="PF01171">
    <property type="entry name" value="ATP_bind_3"/>
    <property type="match status" value="1"/>
</dbReference>
<comment type="subcellular location">
    <subcellularLocation>
        <location evidence="6">Cytoplasm</location>
    </subcellularLocation>
</comment>
<dbReference type="GO" id="GO:0005737">
    <property type="term" value="C:cytoplasm"/>
    <property type="evidence" value="ECO:0007669"/>
    <property type="project" value="UniProtKB-SubCell"/>
</dbReference>
<reference evidence="8 9" key="2">
    <citation type="submission" date="2019-09" db="EMBL/GenBank/DDBJ databases">
        <title>Complete Genome Sequence and Methylome Analysis of free living Spirochaetas.</title>
        <authorList>
            <person name="Leshcheva N."/>
            <person name="Mikheeva N."/>
        </authorList>
    </citation>
    <scope>NUCLEOTIDE SEQUENCE [LARGE SCALE GENOMIC DNA]</scope>
    <source>
        <strain evidence="8 9">P</strain>
    </source>
</reference>
<dbReference type="HAMAP" id="MF_01161">
    <property type="entry name" value="tRNA_Ile_lys_synt"/>
    <property type="match status" value="1"/>
</dbReference>
<comment type="function">
    <text evidence="6">Ligates lysine onto the cytidine present at position 34 of the AUA codon-specific tRNA(Ile) that contains the anticodon CAU, in an ATP-dependent manner. Cytidine is converted to lysidine, thus changing the amino acid specificity of the tRNA from methionine to isoleucine.</text>
</comment>
<comment type="similarity">
    <text evidence="6">Belongs to the tRNA(Ile)-lysidine synthase family.</text>
</comment>
<dbReference type="OrthoDB" id="9807403at2"/>
<evidence type="ECO:0000256" key="5">
    <source>
        <dbReference type="ARBA" id="ARBA00048539"/>
    </source>
</evidence>
<evidence type="ECO:0000256" key="4">
    <source>
        <dbReference type="ARBA" id="ARBA00022840"/>
    </source>
</evidence>
<protein>
    <recommendedName>
        <fullName evidence="6">tRNA(Ile)-lysidine synthase</fullName>
        <ecNumber evidence="6">6.3.4.19</ecNumber>
    </recommendedName>
    <alternativeName>
        <fullName evidence="6">tRNA(Ile)-2-lysyl-cytidine synthase</fullName>
    </alternativeName>
    <alternativeName>
        <fullName evidence="6">tRNA(Ile)-lysidine synthetase</fullName>
    </alternativeName>
</protein>
<evidence type="ECO:0000256" key="1">
    <source>
        <dbReference type="ARBA" id="ARBA00022598"/>
    </source>
</evidence>
<dbReference type="GO" id="GO:0005524">
    <property type="term" value="F:ATP binding"/>
    <property type="evidence" value="ECO:0007669"/>
    <property type="project" value="UniProtKB-UniRule"/>
</dbReference>
<dbReference type="InterPro" id="IPR012094">
    <property type="entry name" value="tRNA_Ile_lys_synt"/>
</dbReference>
<sequence length="332" mass="38959">MDEKLINSIRNYLIDNKIFNKNILVALSGGPDSVSLLFLLNSVKEEFSINLSAAYVNHGLRSKEENLVDYDIVKEHCSNLGVKLHVKIFKQGEIFEISKERRNSIESVSRELRYNFFNQLVAKDDLIAVAHNRDDQIETQIMRFFQGSSYEGLIGIKSERGNIIRPLINIEKSYLLSYLNSERIKFALDKTNSENDYLRNKIRNILIPTIEEVFPSFRNSLSKLEGKLIDLNQFINLKSKDLEWTNILGSWVTSYNDFLNLSYLERENEIYRVFDKTFHGDIPSYRLPNRFLKPIRKLNFKNNEIILEGHGIQFYRNKEHLIWTLLNNKLLK</sequence>
<evidence type="ECO:0000256" key="2">
    <source>
        <dbReference type="ARBA" id="ARBA00022694"/>
    </source>
</evidence>
<evidence type="ECO:0000256" key="3">
    <source>
        <dbReference type="ARBA" id="ARBA00022741"/>
    </source>
</evidence>
<name>A0A5C1QJ74_9SPIO</name>
<keyword evidence="9" id="KW-1185">Reference proteome</keyword>
<evidence type="ECO:0000313" key="8">
    <source>
        <dbReference type="EMBL" id="QEN06222.1"/>
    </source>
</evidence>
<dbReference type="EC" id="6.3.4.19" evidence="6"/>
<evidence type="ECO:0000259" key="7">
    <source>
        <dbReference type="Pfam" id="PF01171"/>
    </source>
</evidence>
<dbReference type="Gene3D" id="3.40.50.620">
    <property type="entry name" value="HUPs"/>
    <property type="match status" value="1"/>
</dbReference>
<dbReference type="InterPro" id="IPR012795">
    <property type="entry name" value="tRNA_Ile_lys_synt_N"/>
</dbReference>
<dbReference type="AlphaFoldDB" id="A0A5C1QJ74"/>
<dbReference type="PANTHER" id="PTHR43033:SF1">
    <property type="entry name" value="TRNA(ILE)-LYSIDINE SYNTHASE-RELATED"/>
    <property type="match status" value="1"/>
</dbReference>
<dbReference type="EMBL" id="CP035807">
    <property type="protein sequence ID" value="QEN06222.1"/>
    <property type="molecule type" value="Genomic_DNA"/>
</dbReference>
<dbReference type="SUPFAM" id="SSF52402">
    <property type="entry name" value="Adenine nucleotide alpha hydrolases-like"/>
    <property type="match status" value="1"/>
</dbReference>